<evidence type="ECO:0000256" key="2">
    <source>
        <dbReference type="ARBA" id="ARBA00023002"/>
    </source>
</evidence>
<feature type="domain" description="D-isomer specific 2-hydroxyacid dehydrogenase catalytic" evidence="5">
    <location>
        <begin position="14"/>
        <end position="318"/>
    </location>
</feature>
<dbReference type="Pfam" id="PF02826">
    <property type="entry name" value="2-Hacid_dh_C"/>
    <property type="match status" value="1"/>
</dbReference>
<dbReference type="Gene3D" id="3.40.50.720">
    <property type="entry name" value="NAD(P)-binding Rossmann-like Domain"/>
    <property type="match status" value="2"/>
</dbReference>
<feature type="domain" description="D-isomer specific 2-hydroxyacid dehydrogenase NAD-binding" evidence="6">
    <location>
        <begin position="107"/>
        <end position="288"/>
    </location>
</feature>
<sequence length="320" mass="35610">MMKIVILDANTLGDDLDLTVFNDLGEVDIYGFTSKDQVIDRIKDVNVIIANKVVLNESNLQYANNLQLICLTATGTNNVDKTYTNAHNIVVSNVVGYSTDSVAQHTFALLFYLYEKLSYYDKYVKSGAYVGDKIFTHFDKKYNELVGKTWGIIGLGTIGKKVATIAKCFGCKIIYYSTSGKNDNGEYERVELDNLLSSSDIISIHAPLNENTDNLIGYDEFVKMKDSAVILNLGRGRIINEADLTRALNEDLISGAGLDVLEHEPINKDNPLLSIQDSIKLLITPHIAWASVEARKRVVVEVKENIKSFQKGITRNVVTK</sequence>
<evidence type="ECO:0000313" key="8">
    <source>
        <dbReference type="Proteomes" id="UP000677305"/>
    </source>
</evidence>
<dbReference type="Proteomes" id="UP000677305">
    <property type="component" value="Chromosome"/>
</dbReference>
<accession>A0A8J8MFE5</accession>
<proteinExistence type="inferred from homology"/>
<organism evidence="7 8">
    <name type="scientific">Vallitalea guaymasensis</name>
    <dbReference type="NCBI Taxonomy" id="1185412"/>
    <lineage>
        <taxon>Bacteria</taxon>
        <taxon>Bacillati</taxon>
        <taxon>Bacillota</taxon>
        <taxon>Clostridia</taxon>
        <taxon>Lachnospirales</taxon>
        <taxon>Vallitaleaceae</taxon>
        <taxon>Vallitalea</taxon>
    </lineage>
</organism>
<keyword evidence="3" id="KW-0520">NAD</keyword>
<dbReference type="InterPro" id="IPR006139">
    <property type="entry name" value="D-isomer_2_OHA_DH_cat_dom"/>
</dbReference>
<reference evidence="7 8" key="1">
    <citation type="submission" date="2020-07" db="EMBL/GenBank/DDBJ databases">
        <title>Vallitalea guaymasensis genome.</title>
        <authorList>
            <person name="Postec A."/>
        </authorList>
    </citation>
    <scope>NUCLEOTIDE SEQUENCE [LARGE SCALE GENOMIC DNA]</scope>
    <source>
        <strain evidence="7 8">Ra1766G1</strain>
    </source>
</reference>
<dbReference type="Pfam" id="PF00389">
    <property type="entry name" value="2-Hacid_dh"/>
    <property type="match status" value="1"/>
</dbReference>
<keyword evidence="8" id="KW-1185">Reference proteome</keyword>
<protein>
    <submittedName>
        <fullName evidence="7">D-2-hydroxyacid dehydrogenase</fullName>
    </submittedName>
</protein>
<keyword evidence="2 4" id="KW-0560">Oxidoreductase</keyword>
<dbReference type="InterPro" id="IPR036291">
    <property type="entry name" value="NAD(P)-bd_dom_sf"/>
</dbReference>
<evidence type="ECO:0000256" key="4">
    <source>
        <dbReference type="RuleBase" id="RU003719"/>
    </source>
</evidence>
<dbReference type="PROSITE" id="PS00670">
    <property type="entry name" value="D_2_HYDROXYACID_DH_2"/>
    <property type="match status" value="1"/>
</dbReference>
<evidence type="ECO:0000259" key="5">
    <source>
        <dbReference type="Pfam" id="PF00389"/>
    </source>
</evidence>
<dbReference type="NCBIfam" id="NF006263">
    <property type="entry name" value="PRK08410.1"/>
    <property type="match status" value="1"/>
</dbReference>
<dbReference type="AlphaFoldDB" id="A0A8J8MFE5"/>
<evidence type="ECO:0000256" key="3">
    <source>
        <dbReference type="ARBA" id="ARBA00023027"/>
    </source>
</evidence>
<gene>
    <name evidence="7" type="ORF">HYG85_00655</name>
</gene>
<evidence type="ECO:0000259" key="6">
    <source>
        <dbReference type="Pfam" id="PF02826"/>
    </source>
</evidence>
<dbReference type="GO" id="GO:0016616">
    <property type="term" value="F:oxidoreductase activity, acting on the CH-OH group of donors, NAD or NADP as acceptor"/>
    <property type="evidence" value="ECO:0007669"/>
    <property type="project" value="InterPro"/>
</dbReference>
<dbReference type="PANTHER" id="PTHR43761:SF1">
    <property type="entry name" value="D-ISOMER SPECIFIC 2-HYDROXYACID DEHYDROGENASE CATALYTIC DOMAIN-CONTAINING PROTEIN-RELATED"/>
    <property type="match status" value="1"/>
</dbReference>
<dbReference type="InterPro" id="IPR006140">
    <property type="entry name" value="D-isomer_DH_NAD-bd"/>
</dbReference>
<dbReference type="SUPFAM" id="SSF51735">
    <property type="entry name" value="NAD(P)-binding Rossmann-fold domains"/>
    <property type="match status" value="1"/>
</dbReference>
<dbReference type="SUPFAM" id="SSF52283">
    <property type="entry name" value="Formate/glycerate dehydrogenase catalytic domain-like"/>
    <property type="match status" value="1"/>
</dbReference>
<comment type="similarity">
    <text evidence="1 4">Belongs to the D-isomer specific 2-hydroxyacid dehydrogenase family.</text>
</comment>
<evidence type="ECO:0000313" key="7">
    <source>
        <dbReference type="EMBL" id="QUH31878.1"/>
    </source>
</evidence>
<dbReference type="GO" id="GO:0051287">
    <property type="term" value="F:NAD binding"/>
    <property type="evidence" value="ECO:0007669"/>
    <property type="project" value="InterPro"/>
</dbReference>
<dbReference type="PANTHER" id="PTHR43761">
    <property type="entry name" value="D-ISOMER SPECIFIC 2-HYDROXYACID DEHYDROGENASE FAMILY PROTEIN (AFU_ORTHOLOGUE AFUA_1G13630)"/>
    <property type="match status" value="1"/>
</dbReference>
<evidence type="ECO:0000256" key="1">
    <source>
        <dbReference type="ARBA" id="ARBA00005854"/>
    </source>
</evidence>
<dbReference type="InterPro" id="IPR029753">
    <property type="entry name" value="D-isomer_DH_CS"/>
</dbReference>
<dbReference type="CDD" id="cd12162">
    <property type="entry name" value="2-Hacid_dh_4"/>
    <property type="match status" value="1"/>
</dbReference>
<name>A0A8J8MFE5_9FIRM</name>
<dbReference type="EMBL" id="CP058561">
    <property type="protein sequence ID" value="QUH31878.1"/>
    <property type="molecule type" value="Genomic_DNA"/>
</dbReference>
<dbReference type="PROSITE" id="PS00671">
    <property type="entry name" value="D_2_HYDROXYACID_DH_3"/>
    <property type="match status" value="1"/>
</dbReference>
<dbReference type="InterPro" id="IPR050418">
    <property type="entry name" value="D-iso_2-hydroxyacid_DH_PdxB"/>
</dbReference>
<dbReference type="KEGG" id="vgu:HYG85_00655"/>